<dbReference type="Pfam" id="PF00646">
    <property type="entry name" value="F-box"/>
    <property type="match status" value="1"/>
</dbReference>
<protein>
    <recommendedName>
        <fullName evidence="2">F-box domain-containing protein</fullName>
    </recommendedName>
</protein>
<name>A0A9P5NP72_GYMJU</name>
<dbReference type="SMART" id="SM00256">
    <property type="entry name" value="FBOX"/>
    <property type="match status" value="1"/>
</dbReference>
<evidence type="ECO:0000313" key="4">
    <source>
        <dbReference type="Proteomes" id="UP000724874"/>
    </source>
</evidence>
<evidence type="ECO:0000259" key="2">
    <source>
        <dbReference type="PROSITE" id="PS50181"/>
    </source>
</evidence>
<comment type="caution">
    <text evidence="3">The sequence shown here is derived from an EMBL/GenBank/DDBJ whole genome shotgun (WGS) entry which is preliminary data.</text>
</comment>
<evidence type="ECO:0000313" key="3">
    <source>
        <dbReference type="EMBL" id="KAF8901923.1"/>
    </source>
</evidence>
<gene>
    <name evidence="3" type="ORF">CPB84DRAFT_912076</name>
</gene>
<reference evidence="3" key="1">
    <citation type="submission" date="2020-11" db="EMBL/GenBank/DDBJ databases">
        <authorList>
            <consortium name="DOE Joint Genome Institute"/>
            <person name="Ahrendt S."/>
            <person name="Riley R."/>
            <person name="Andreopoulos W."/>
            <person name="LaButti K."/>
            <person name="Pangilinan J."/>
            <person name="Ruiz-duenas F.J."/>
            <person name="Barrasa J.M."/>
            <person name="Sanchez-Garcia M."/>
            <person name="Camarero S."/>
            <person name="Miyauchi S."/>
            <person name="Serrano A."/>
            <person name="Linde D."/>
            <person name="Babiker R."/>
            <person name="Drula E."/>
            <person name="Ayuso-Fernandez I."/>
            <person name="Pacheco R."/>
            <person name="Padilla G."/>
            <person name="Ferreira P."/>
            <person name="Barriuso J."/>
            <person name="Kellner H."/>
            <person name="Castanera R."/>
            <person name="Alfaro M."/>
            <person name="Ramirez L."/>
            <person name="Pisabarro A.G."/>
            <person name="Kuo A."/>
            <person name="Tritt A."/>
            <person name="Lipzen A."/>
            <person name="He G."/>
            <person name="Yan M."/>
            <person name="Ng V."/>
            <person name="Cullen D."/>
            <person name="Martin F."/>
            <person name="Rosso M.-N."/>
            <person name="Henrissat B."/>
            <person name="Hibbett D."/>
            <person name="Martinez A.T."/>
            <person name="Grigoriev I.V."/>
        </authorList>
    </citation>
    <scope>NUCLEOTIDE SEQUENCE</scope>
    <source>
        <strain evidence="3">AH 44721</strain>
    </source>
</reference>
<accession>A0A9P5NP72</accession>
<dbReference type="CDD" id="cd09917">
    <property type="entry name" value="F-box_SF"/>
    <property type="match status" value="1"/>
</dbReference>
<proteinExistence type="predicted"/>
<feature type="domain" description="F-box" evidence="2">
    <location>
        <begin position="63"/>
        <end position="112"/>
    </location>
</feature>
<dbReference type="EMBL" id="JADNYJ010000039">
    <property type="protein sequence ID" value="KAF8901923.1"/>
    <property type="molecule type" value="Genomic_DNA"/>
</dbReference>
<dbReference type="InterPro" id="IPR036047">
    <property type="entry name" value="F-box-like_dom_sf"/>
</dbReference>
<evidence type="ECO:0000256" key="1">
    <source>
        <dbReference type="SAM" id="MobiDB-lite"/>
    </source>
</evidence>
<dbReference type="Gene3D" id="1.20.1280.50">
    <property type="match status" value="1"/>
</dbReference>
<dbReference type="OrthoDB" id="2322499at2759"/>
<organism evidence="3 4">
    <name type="scientific">Gymnopilus junonius</name>
    <name type="common">Spectacular rustgill mushroom</name>
    <name type="synonym">Gymnopilus spectabilis subsp. junonius</name>
    <dbReference type="NCBI Taxonomy" id="109634"/>
    <lineage>
        <taxon>Eukaryota</taxon>
        <taxon>Fungi</taxon>
        <taxon>Dikarya</taxon>
        <taxon>Basidiomycota</taxon>
        <taxon>Agaricomycotina</taxon>
        <taxon>Agaricomycetes</taxon>
        <taxon>Agaricomycetidae</taxon>
        <taxon>Agaricales</taxon>
        <taxon>Agaricineae</taxon>
        <taxon>Hymenogastraceae</taxon>
        <taxon>Gymnopilus</taxon>
    </lineage>
</organism>
<dbReference type="AlphaFoldDB" id="A0A9P5NP72"/>
<keyword evidence="4" id="KW-1185">Reference proteome</keyword>
<dbReference type="PROSITE" id="PS50181">
    <property type="entry name" value="FBOX"/>
    <property type="match status" value="1"/>
</dbReference>
<dbReference type="Proteomes" id="UP000724874">
    <property type="component" value="Unassembled WGS sequence"/>
</dbReference>
<sequence length="347" mass="39676">MGGEKDDSGGDTAGPGNCTAAKPSAAASWQKFWKRAKTSAASSFQSTVTLKPTAKVPQWKKTLNLLPKMPLDVLFEIFSHLDPRDVINLTRTNRLFRDALLSPNATTVWKVVRAQYNAPDPLGNISEARWAELLFGRACQGCGTQRFPDTDFLIRRRYCKACKKKSVAIESKIRQFFEVPIDKTVLDLIPYTNDSGWAQHRKSRYFLISEVDDMIKQLAMFDEDIRLNRKNAAANLRAFKTKQKQLVQNVLDGAPECKKWYWKLIVDNRADKPDRNTLINQRRDAIFERLKGLGYKQKDSSHLHWATEVAQPTLLTERIWQKIGPKLEADIQTSIQIREGWKHSEAQ</sequence>
<feature type="region of interest" description="Disordered" evidence="1">
    <location>
        <begin position="1"/>
        <end position="22"/>
    </location>
</feature>
<dbReference type="InterPro" id="IPR001810">
    <property type="entry name" value="F-box_dom"/>
</dbReference>
<dbReference type="SUPFAM" id="SSF81383">
    <property type="entry name" value="F-box domain"/>
    <property type="match status" value="1"/>
</dbReference>